<dbReference type="RefSeq" id="WP_034535008.1">
    <property type="nucleotide sequence ID" value="NZ_CP071732.1"/>
</dbReference>
<name>A0ABX7SBH3_9BIFI</name>
<evidence type="ECO:0000313" key="1">
    <source>
        <dbReference type="EMBL" id="QTB90694.1"/>
    </source>
</evidence>
<accession>A0ABX7SBH3</accession>
<organism evidence="1 2">
    <name type="scientific">Bifidobacterium saguini</name>
    <dbReference type="NCBI Taxonomy" id="762210"/>
    <lineage>
        <taxon>Bacteria</taxon>
        <taxon>Bacillati</taxon>
        <taxon>Actinomycetota</taxon>
        <taxon>Actinomycetes</taxon>
        <taxon>Bifidobacteriales</taxon>
        <taxon>Bifidobacteriaceae</taxon>
        <taxon>Bifidobacterium</taxon>
    </lineage>
</organism>
<evidence type="ECO:0000313" key="2">
    <source>
        <dbReference type="Proteomes" id="UP000663729"/>
    </source>
</evidence>
<dbReference type="EMBL" id="CP071732">
    <property type="protein sequence ID" value="QTB90694.1"/>
    <property type="molecule type" value="Genomic_DNA"/>
</dbReference>
<reference evidence="1 2" key="1">
    <citation type="submission" date="2021-03" db="EMBL/GenBank/DDBJ databases">
        <title>Genome sequencing of Bifidobacterium saguini DSMZ 23967.</title>
        <authorList>
            <person name="Kim J."/>
        </authorList>
    </citation>
    <scope>NUCLEOTIDE SEQUENCE [LARGE SCALE GENOMIC DNA]</scope>
    <source>
        <strain evidence="1 2">DSMZ 23967</strain>
    </source>
</reference>
<sequence>MDRKRCAADDGVELDWLLHEIEAAGALVDASMTVNEIVAAAFMAGCHASLGRLGRDVQGVLAVNERILEDSDSPFNAGFSAGAGMVLHDAARLDGLLAGSACGARLRAMMLHPSHEGLVA</sequence>
<protein>
    <submittedName>
        <fullName evidence="1">Uncharacterized protein</fullName>
    </submittedName>
</protein>
<gene>
    <name evidence="1" type="ORF">BSD967_10430</name>
</gene>
<proteinExistence type="predicted"/>
<dbReference type="Proteomes" id="UP000663729">
    <property type="component" value="Chromosome"/>
</dbReference>
<keyword evidence="2" id="KW-1185">Reference proteome</keyword>